<organism evidence="3 4">
    <name type="scientific">Gloeophyllum trabeum (strain ATCC 11539 / FP-39264 / Madison 617)</name>
    <name type="common">Brown rot fungus</name>
    <dbReference type="NCBI Taxonomy" id="670483"/>
    <lineage>
        <taxon>Eukaryota</taxon>
        <taxon>Fungi</taxon>
        <taxon>Dikarya</taxon>
        <taxon>Basidiomycota</taxon>
        <taxon>Agaricomycotina</taxon>
        <taxon>Agaricomycetes</taxon>
        <taxon>Gloeophyllales</taxon>
        <taxon>Gloeophyllaceae</taxon>
        <taxon>Gloeophyllum</taxon>
    </lineage>
</organism>
<feature type="transmembrane region" description="Helical" evidence="2">
    <location>
        <begin position="384"/>
        <end position="409"/>
    </location>
</feature>
<keyword evidence="2" id="KW-0472">Membrane</keyword>
<proteinExistence type="predicted"/>
<dbReference type="OrthoDB" id="2576311at2759"/>
<feature type="compositionally biased region" description="Polar residues" evidence="1">
    <location>
        <begin position="1"/>
        <end position="11"/>
    </location>
</feature>
<name>S7RRM3_GLOTA</name>
<feature type="compositionally biased region" description="Low complexity" evidence="1">
    <location>
        <begin position="350"/>
        <end position="371"/>
    </location>
</feature>
<feature type="compositionally biased region" description="Low complexity" evidence="1">
    <location>
        <begin position="12"/>
        <end position="28"/>
    </location>
</feature>
<sequence>MQEQPEVTGTAASQTTSPDSSMSTSTSATSNSVSQAAAKWNEAGVIAGSVIGGVFFIVLSALAIGGVLAYRRRVHRRDMAAHLDYVLPGMQSASVGLPFAPQKLYDPSDPSTFPTLEHAPTVTSPTGRAMETPLPAILQSPLSPTMRDRGDPPEYTPTITSSLLPEHVDASVYFCGSSGYNTRSPFYKDHHFAVMRKVVVTLGTLALLTGNTSAANATCTIANATVTNSLGESPCYLAYIISNLTSYMEFLPAINSSYAYIPTGPSSCNTVAYNLLSACAACQGAGWNNWPDWQGRCTDAGLNSANGFPWTIPPGIALPYWAYYNYTGNTANSTYNASIPHLLGEFPEMTAPSDATSPSSTSTTATSSATASSTTAATKHVHTAAIAGGVVGGVVFAGLAGLAIAGFAIMRRRRANRPSGNPDPAVRELSPGPTLGPTPAFPAQKLYDPSDPTTYPLAAESLKASDSSTRYGATSPAPSSMLSPTTLTSEGRQMPFGGYQYNPLSLATPDAHHASMHVTYPQTPNALSPGNTVLGGRYGGLPIV</sequence>
<evidence type="ECO:0008006" key="5">
    <source>
        <dbReference type="Google" id="ProtNLM"/>
    </source>
</evidence>
<accession>S7RRM3</accession>
<feature type="region of interest" description="Disordered" evidence="1">
    <location>
        <begin position="108"/>
        <end position="129"/>
    </location>
</feature>
<evidence type="ECO:0000256" key="2">
    <source>
        <dbReference type="SAM" id="Phobius"/>
    </source>
</evidence>
<dbReference type="KEGG" id="gtr:GLOTRDRAFT_128839"/>
<dbReference type="CDD" id="cd12087">
    <property type="entry name" value="TM_EGFR-like"/>
    <property type="match status" value="1"/>
</dbReference>
<dbReference type="EMBL" id="KB469301">
    <property type="protein sequence ID" value="EPQ55619.1"/>
    <property type="molecule type" value="Genomic_DNA"/>
</dbReference>
<dbReference type="HOGENOM" id="CLU_500623_0_0_1"/>
<gene>
    <name evidence="3" type="ORF">GLOTRDRAFT_128839</name>
</gene>
<evidence type="ECO:0000313" key="3">
    <source>
        <dbReference type="EMBL" id="EPQ55619.1"/>
    </source>
</evidence>
<reference evidence="3 4" key="1">
    <citation type="journal article" date="2012" name="Science">
        <title>The Paleozoic origin of enzymatic lignin decomposition reconstructed from 31 fungal genomes.</title>
        <authorList>
            <person name="Floudas D."/>
            <person name="Binder M."/>
            <person name="Riley R."/>
            <person name="Barry K."/>
            <person name="Blanchette R.A."/>
            <person name="Henrissat B."/>
            <person name="Martinez A.T."/>
            <person name="Otillar R."/>
            <person name="Spatafora J.W."/>
            <person name="Yadav J.S."/>
            <person name="Aerts A."/>
            <person name="Benoit I."/>
            <person name="Boyd A."/>
            <person name="Carlson A."/>
            <person name="Copeland A."/>
            <person name="Coutinho P.M."/>
            <person name="de Vries R.P."/>
            <person name="Ferreira P."/>
            <person name="Findley K."/>
            <person name="Foster B."/>
            <person name="Gaskell J."/>
            <person name="Glotzer D."/>
            <person name="Gorecki P."/>
            <person name="Heitman J."/>
            <person name="Hesse C."/>
            <person name="Hori C."/>
            <person name="Igarashi K."/>
            <person name="Jurgens J.A."/>
            <person name="Kallen N."/>
            <person name="Kersten P."/>
            <person name="Kohler A."/>
            <person name="Kuees U."/>
            <person name="Kumar T.K.A."/>
            <person name="Kuo A."/>
            <person name="LaButti K."/>
            <person name="Larrondo L.F."/>
            <person name="Lindquist E."/>
            <person name="Ling A."/>
            <person name="Lombard V."/>
            <person name="Lucas S."/>
            <person name="Lundell T."/>
            <person name="Martin R."/>
            <person name="McLaughlin D.J."/>
            <person name="Morgenstern I."/>
            <person name="Morin E."/>
            <person name="Murat C."/>
            <person name="Nagy L.G."/>
            <person name="Nolan M."/>
            <person name="Ohm R.A."/>
            <person name="Patyshakuliyeva A."/>
            <person name="Rokas A."/>
            <person name="Ruiz-Duenas F.J."/>
            <person name="Sabat G."/>
            <person name="Salamov A."/>
            <person name="Samejima M."/>
            <person name="Schmutz J."/>
            <person name="Slot J.C."/>
            <person name="St John F."/>
            <person name="Stenlid J."/>
            <person name="Sun H."/>
            <person name="Sun S."/>
            <person name="Syed K."/>
            <person name="Tsang A."/>
            <person name="Wiebenga A."/>
            <person name="Young D."/>
            <person name="Pisabarro A."/>
            <person name="Eastwood D.C."/>
            <person name="Martin F."/>
            <person name="Cullen D."/>
            <person name="Grigoriev I.V."/>
            <person name="Hibbett D.S."/>
        </authorList>
    </citation>
    <scope>NUCLEOTIDE SEQUENCE [LARGE SCALE GENOMIC DNA]</scope>
    <source>
        <strain evidence="3 4">ATCC 11539</strain>
    </source>
</reference>
<feature type="region of interest" description="Disordered" evidence="1">
    <location>
        <begin position="349"/>
        <end position="371"/>
    </location>
</feature>
<evidence type="ECO:0000313" key="4">
    <source>
        <dbReference type="Proteomes" id="UP000030669"/>
    </source>
</evidence>
<dbReference type="Proteomes" id="UP000030669">
    <property type="component" value="Unassembled WGS sequence"/>
</dbReference>
<dbReference type="AlphaFoldDB" id="S7RRM3"/>
<protein>
    <recommendedName>
        <fullName evidence="5">Transmembrane protein</fullName>
    </recommendedName>
</protein>
<keyword evidence="2" id="KW-0812">Transmembrane</keyword>
<evidence type="ECO:0000256" key="1">
    <source>
        <dbReference type="SAM" id="MobiDB-lite"/>
    </source>
</evidence>
<keyword evidence="4" id="KW-1185">Reference proteome</keyword>
<feature type="region of interest" description="Disordered" evidence="1">
    <location>
        <begin position="415"/>
        <end position="486"/>
    </location>
</feature>
<feature type="transmembrane region" description="Helical" evidence="2">
    <location>
        <begin position="45"/>
        <end position="70"/>
    </location>
</feature>
<dbReference type="RefSeq" id="XP_007865689.1">
    <property type="nucleotide sequence ID" value="XM_007867498.1"/>
</dbReference>
<feature type="compositionally biased region" description="Low complexity" evidence="1">
    <location>
        <begin position="473"/>
        <end position="486"/>
    </location>
</feature>
<keyword evidence="2" id="KW-1133">Transmembrane helix</keyword>
<dbReference type="GeneID" id="19301802"/>
<feature type="region of interest" description="Disordered" evidence="1">
    <location>
        <begin position="1"/>
        <end position="28"/>
    </location>
</feature>